<keyword evidence="3" id="KW-1185">Reference proteome</keyword>
<dbReference type="Proteomes" id="UP000319502">
    <property type="component" value="Unassembled WGS sequence"/>
</dbReference>
<evidence type="ECO:0000313" key="3">
    <source>
        <dbReference type="Proteomes" id="UP000319502"/>
    </source>
</evidence>
<dbReference type="Gene3D" id="3.10.450.50">
    <property type="match status" value="1"/>
</dbReference>
<dbReference type="EMBL" id="VMNK01000003">
    <property type="protein sequence ID" value="TVO58601.1"/>
    <property type="molecule type" value="Genomic_DNA"/>
</dbReference>
<feature type="domain" description="SnoaL-like" evidence="1">
    <location>
        <begin position="13"/>
        <end position="134"/>
    </location>
</feature>
<reference evidence="2 3" key="1">
    <citation type="submission" date="2019-07" db="EMBL/GenBank/DDBJ databases">
        <title>The pathways for chlorine oxyanion respiration interact through the shared metabolite chlorate.</title>
        <authorList>
            <person name="Barnum T.P."/>
            <person name="Cheng Y."/>
            <person name="Hill K.A."/>
            <person name="Lucas L.N."/>
            <person name="Carlson H.K."/>
            <person name="Coates J.D."/>
        </authorList>
    </citation>
    <scope>NUCLEOTIDE SEQUENCE [LARGE SCALE GENOMIC DNA]</scope>
    <source>
        <strain evidence="2 3">SFB-3</strain>
    </source>
</reference>
<proteinExistence type="predicted"/>
<gene>
    <name evidence="2" type="ORF">FHP91_02740</name>
</gene>
<dbReference type="Pfam" id="PF13474">
    <property type="entry name" value="SnoaL_3"/>
    <property type="match status" value="1"/>
</dbReference>
<organism evidence="2 3">
    <name type="scientific">Denitromonas halophila</name>
    <dbReference type="NCBI Taxonomy" id="1629404"/>
    <lineage>
        <taxon>Bacteria</taxon>
        <taxon>Pseudomonadati</taxon>
        <taxon>Pseudomonadota</taxon>
        <taxon>Betaproteobacteria</taxon>
        <taxon>Rhodocyclales</taxon>
        <taxon>Zoogloeaceae</taxon>
        <taxon>Denitromonas</taxon>
    </lineage>
</organism>
<name>A0A557R0B4_9RHOO</name>
<dbReference type="OrthoDB" id="9812295at2"/>
<comment type="caution">
    <text evidence="2">The sequence shown here is derived from an EMBL/GenBank/DDBJ whole genome shotgun (WGS) entry which is preliminary data.</text>
</comment>
<sequence>MTTQNDPADEAAVREMFAACREAVAARDVKRLMGYYTASLVAFDAIGPLQFTDRAAYDTHWRSCLEMCAGQMVFDMQDLSLTLGEDVGFGHYLVYCGATDPEGKTQAGWMRCSIGLRKVDGQWRIAHEHFSVPFEPETCKAQFELTP</sequence>
<dbReference type="SUPFAM" id="SSF54427">
    <property type="entry name" value="NTF2-like"/>
    <property type="match status" value="1"/>
</dbReference>
<protein>
    <submittedName>
        <fullName evidence="2">DUF4440 domain-containing protein</fullName>
    </submittedName>
</protein>
<dbReference type="AlphaFoldDB" id="A0A557R0B4"/>
<evidence type="ECO:0000313" key="2">
    <source>
        <dbReference type="EMBL" id="TVO58601.1"/>
    </source>
</evidence>
<evidence type="ECO:0000259" key="1">
    <source>
        <dbReference type="Pfam" id="PF13474"/>
    </source>
</evidence>
<accession>A0A557R0B4</accession>
<dbReference type="InterPro" id="IPR032710">
    <property type="entry name" value="NTF2-like_dom_sf"/>
</dbReference>
<dbReference type="InterPro" id="IPR037401">
    <property type="entry name" value="SnoaL-like"/>
</dbReference>
<dbReference type="RefSeq" id="WP_144308136.1">
    <property type="nucleotide sequence ID" value="NZ_VMNK01000003.1"/>
</dbReference>